<evidence type="ECO:0000256" key="13">
    <source>
        <dbReference type="SAM" id="Phobius"/>
    </source>
</evidence>
<keyword evidence="6" id="KW-0479">Metal-binding</keyword>
<dbReference type="InterPro" id="IPR045150">
    <property type="entry name" value="CYB561D1/2"/>
</dbReference>
<keyword evidence="4" id="KW-0349">Heme</keyword>
<keyword evidence="8 13" id="KW-1133">Transmembrane helix</keyword>
<name>A0AAJ7U0T0_PETMA</name>
<keyword evidence="5 13" id="KW-0812">Transmembrane</keyword>
<dbReference type="RefSeq" id="XP_032827607.1">
    <property type="nucleotide sequence ID" value="XM_032971716.1"/>
</dbReference>
<evidence type="ECO:0000259" key="14">
    <source>
        <dbReference type="PROSITE" id="PS50939"/>
    </source>
</evidence>
<gene>
    <name evidence="16" type="primary">LOC116952385</name>
</gene>
<evidence type="ECO:0000256" key="8">
    <source>
        <dbReference type="ARBA" id="ARBA00022989"/>
    </source>
</evidence>
<feature type="transmembrane region" description="Helical" evidence="13">
    <location>
        <begin position="245"/>
        <end position="268"/>
    </location>
</feature>
<evidence type="ECO:0000313" key="15">
    <source>
        <dbReference type="Proteomes" id="UP001318040"/>
    </source>
</evidence>
<dbReference type="GO" id="GO:0140575">
    <property type="term" value="F:transmembrane monodehydroascorbate reductase activity"/>
    <property type="evidence" value="ECO:0007669"/>
    <property type="project" value="InterPro"/>
</dbReference>
<dbReference type="SMART" id="SM00665">
    <property type="entry name" value="B561"/>
    <property type="match status" value="1"/>
</dbReference>
<evidence type="ECO:0000256" key="4">
    <source>
        <dbReference type="ARBA" id="ARBA00022617"/>
    </source>
</evidence>
<feature type="transmembrane region" description="Helical" evidence="13">
    <location>
        <begin position="100"/>
        <end position="121"/>
    </location>
</feature>
<reference evidence="16" key="1">
    <citation type="submission" date="2025-08" db="UniProtKB">
        <authorList>
            <consortium name="RefSeq"/>
        </authorList>
    </citation>
    <scope>IDENTIFICATION</scope>
    <source>
        <tissue evidence="16">Sperm</tissue>
    </source>
</reference>
<evidence type="ECO:0000256" key="7">
    <source>
        <dbReference type="ARBA" id="ARBA00022982"/>
    </source>
</evidence>
<evidence type="ECO:0000256" key="1">
    <source>
        <dbReference type="ARBA" id="ARBA00001970"/>
    </source>
</evidence>
<dbReference type="GO" id="GO:0016020">
    <property type="term" value="C:membrane"/>
    <property type="evidence" value="ECO:0007669"/>
    <property type="project" value="UniProtKB-SubCell"/>
</dbReference>
<dbReference type="AlphaFoldDB" id="A0AAJ7U0T0"/>
<feature type="transmembrane region" description="Helical" evidence="13">
    <location>
        <begin position="200"/>
        <end position="224"/>
    </location>
</feature>
<dbReference type="Proteomes" id="UP001318040">
    <property type="component" value="Chromosome 46"/>
</dbReference>
<feature type="transmembrane region" description="Helical" evidence="13">
    <location>
        <begin position="169"/>
        <end position="188"/>
    </location>
</feature>
<comment type="cofactor">
    <cofactor evidence="1">
        <name>heme b</name>
        <dbReference type="ChEBI" id="CHEBI:60344"/>
    </cofactor>
</comment>
<evidence type="ECO:0000256" key="9">
    <source>
        <dbReference type="ARBA" id="ARBA00023004"/>
    </source>
</evidence>
<organism evidence="15 16">
    <name type="scientific">Petromyzon marinus</name>
    <name type="common">Sea lamprey</name>
    <dbReference type="NCBI Taxonomy" id="7757"/>
    <lineage>
        <taxon>Eukaryota</taxon>
        <taxon>Metazoa</taxon>
        <taxon>Chordata</taxon>
        <taxon>Craniata</taxon>
        <taxon>Vertebrata</taxon>
        <taxon>Cyclostomata</taxon>
        <taxon>Hyperoartia</taxon>
        <taxon>Petromyzontiformes</taxon>
        <taxon>Petromyzontidae</taxon>
        <taxon>Petromyzon</taxon>
    </lineage>
</organism>
<evidence type="ECO:0000256" key="5">
    <source>
        <dbReference type="ARBA" id="ARBA00022692"/>
    </source>
</evidence>
<dbReference type="CTD" id="11068"/>
<feature type="domain" description="Cytochrome b561" evidence="14">
    <location>
        <begin position="95"/>
        <end position="300"/>
    </location>
</feature>
<dbReference type="Gene3D" id="1.20.120.1770">
    <property type="match status" value="1"/>
</dbReference>
<dbReference type="PANTHER" id="PTHR15422:SF45">
    <property type="entry name" value="CYTOCHROME B561 DOMAIN-CONTAINING PROTEIN"/>
    <property type="match status" value="1"/>
</dbReference>
<evidence type="ECO:0000256" key="6">
    <source>
        <dbReference type="ARBA" id="ARBA00022723"/>
    </source>
</evidence>
<dbReference type="EC" id="7.2.1.3" evidence="11"/>
<dbReference type="GO" id="GO:0140571">
    <property type="term" value="F:transmembrane ascorbate ferrireductase activity"/>
    <property type="evidence" value="ECO:0007669"/>
    <property type="project" value="UniProtKB-EC"/>
</dbReference>
<dbReference type="PROSITE" id="PS50939">
    <property type="entry name" value="CYTOCHROME_B561"/>
    <property type="match status" value="1"/>
</dbReference>
<evidence type="ECO:0000256" key="10">
    <source>
        <dbReference type="ARBA" id="ARBA00023136"/>
    </source>
</evidence>
<sequence length="305" mass="33207">MRGEGRGRRQHPLAGPRPASPHRKCPRLGIHVPTAWRWGARRQTWPQRGPARLPRAPLWLRGVDGRVEARETFVKAMEAGGAGGGGGGGEMALYVWPRRAACLTAHVGCVALTVTLAALSMPGSSVFSWHPFLMSLGFCLFMTEAVLLFSPDCSPLRSWPRAARARWHWVLQALAVTCAVAGLAAICWEKQRNGRPHFSSWHGLLGLITCIYVFVQACCGPALLYPKLLFKKVSLAKLKLYHATYGLLGYVLACTSVLLGLCSAWFASHVAGPAWLACAACPVLAALVAMNQVTNAYLFQKRVQL</sequence>
<proteinExistence type="predicted"/>
<feature type="transmembrane region" description="Helical" evidence="13">
    <location>
        <begin position="127"/>
        <end position="149"/>
    </location>
</feature>
<evidence type="ECO:0000313" key="16">
    <source>
        <dbReference type="RefSeq" id="XP_032827607.1"/>
    </source>
</evidence>
<comment type="subcellular location">
    <subcellularLocation>
        <location evidence="2">Membrane</location>
        <topology evidence="2">Multi-pass membrane protein</topology>
    </subcellularLocation>
</comment>
<dbReference type="Pfam" id="PF03188">
    <property type="entry name" value="Cytochrom_B561"/>
    <property type="match status" value="1"/>
</dbReference>
<feature type="region of interest" description="Disordered" evidence="12">
    <location>
        <begin position="1"/>
        <end position="26"/>
    </location>
</feature>
<protein>
    <recommendedName>
        <fullName evidence="11">ascorbate ferrireductase (transmembrane)</fullName>
        <ecNumber evidence="11">7.2.1.3</ecNumber>
    </recommendedName>
</protein>
<keyword evidence="7" id="KW-0249">Electron transport</keyword>
<keyword evidence="15" id="KW-1185">Reference proteome</keyword>
<dbReference type="PANTHER" id="PTHR15422">
    <property type="entry name" value="OS05G0565100 PROTEIN"/>
    <property type="match status" value="1"/>
</dbReference>
<dbReference type="GO" id="GO:0046872">
    <property type="term" value="F:metal ion binding"/>
    <property type="evidence" value="ECO:0007669"/>
    <property type="project" value="UniProtKB-KW"/>
</dbReference>
<evidence type="ECO:0000256" key="11">
    <source>
        <dbReference type="ARBA" id="ARBA00024225"/>
    </source>
</evidence>
<dbReference type="KEGG" id="pmrn:116952385"/>
<evidence type="ECO:0000256" key="12">
    <source>
        <dbReference type="SAM" id="MobiDB-lite"/>
    </source>
</evidence>
<keyword evidence="10 13" id="KW-0472">Membrane</keyword>
<dbReference type="InterPro" id="IPR006593">
    <property type="entry name" value="Cyt_b561/ferric_Rdtase_TM"/>
</dbReference>
<accession>A0AAJ7U0T0</accession>
<feature type="transmembrane region" description="Helical" evidence="13">
    <location>
        <begin position="274"/>
        <end position="299"/>
    </location>
</feature>
<keyword evidence="3" id="KW-0813">Transport</keyword>
<keyword evidence="9" id="KW-0408">Iron</keyword>
<dbReference type="CDD" id="cd08761">
    <property type="entry name" value="Cyt_b561_CYB561D2_like"/>
    <property type="match status" value="1"/>
</dbReference>
<evidence type="ECO:0000256" key="3">
    <source>
        <dbReference type="ARBA" id="ARBA00022448"/>
    </source>
</evidence>
<evidence type="ECO:0000256" key="2">
    <source>
        <dbReference type="ARBA" id="ARBA00004141"/>
    </source>
</evidence>